<accession>A0ABT2JNS7</accession>
<gene>
    <name evidence="1" type="ORF">LHJ74_06325</name>
</gene>
<dbReference type="Pfam" id="PF15575">
    <property type="entry name" value="Imm49"/>
    <property type="match status" value="1"/>
</dbReference>
<comment type="caution">
    <text evidence="1">The sequence shown here is derived from an EMBL/GenBank/DDBJ whole genome shotgun (WGS) entry which is preliminary data.</text>
</comment>
<evidence type="ECO:0000313" key="1">
    <source>
        <dbReference type="EMBL" id="MCT2589542.1"/>
    </source>
</evidence>
<reference evidence="1 2" key="1">
    <citation type="submission" date="2021-10" db="EMBL/GenBank/DDBJ databases">
        <title>Streptomyces gossypii sp. nov., isolated from soil collected from cotton field.</title>
        <authorList>
            <person name="Ge X."/>
            <person name="Chen X."/>
            <person name="Liu W."/>
        </authorList>
    </citation>
    <scope>NUCLEOTIDE SEQUENCE [LARGE SCALE GENOMIC DNA]</scope>
    <source>
        <strain evidence="1 2">N2-109</strain>
    </source>
</reference>
<keyword evidence="2" id="KW-1185">Reference proteome</keyword>
<dbReference type="RefSeq" id="WP_260216506.1">
    <property type="nucleotide sequence ID" value="NZ_JAJAGO010000002.1"/>
</dbReference>
<organism evidence="1 2">
    <name type="scientific">Streptomyces gossypii</name>
    <dbReference type="NCBI Taxonomy" id="2883101"/>
    <lineage>
        <taxon>Bacteria</taxon>
        <taxon>Bacillati</taxon>
        <taxon>Actinomycetota</taxon>
        <taxon>Actinomycetes</taxon>
        <taxon>Kitasatosporales</taxon>
        <taxon>Streptomycetaceae</taxon>
        <taxon>Streptomyces</taxon>
    </lineage>
</organism>
<protein>
    <submittedName>
        <fullName evidence="1">Immunity 49 family protein</fullName>
    </submittedName>
</protein>
<dbReference type="Proteomes" id="UP001156389">
    <property type="component" value="Unassembled WGS sequence"/>
</dbReference>
<name>A0ABT2JNS7_9ACTN</name>
<dbReference type="EMBL" id="JAJAGO010000002">
    <property type="protein sequence ID" value="MCT2589542.1"/>
    <property type="molecule type" value="Genomic_DNA"/>
</dbReference>
<evidence type="ECO:0000313" key="2">
    <source>
        <dbReference type="Proteomes" id="UP001156389"/>
    </source>
</evidence>
<dbReference type="InterPro" id="IPR029074">
    <property type="entry name" value="Imm49"/>
</dbReference>
<sequence length="313" mass="33727">MQEVACHRVGEERIAEALEGIHGRTIGHWHDLRYGDGTLQELRDASADLLDHVGACTGQDPALEGASVRLALRTAAECTLGVLSLGCFPDGDQEIPFPLIGEELTSEQGIILGYLVDQAPTTSTWLDSFGMCLISGLVWERNRVIGLLLREDYAPAIRDGVPYSRLESRSDPAGLAEMDALCGYLTQASGHLPRDWPSITLRKPDAGERFEAARRLDALSELTPDQRLLRVLLEDDQSAFEQALAGRLVQHRESEGGSESAASGAAPRSLLPVGAIALAALAVQVHGWELRIRSGYLPEGLLRAPEGAPQVGV</sequence>
<proteinExistence type="predicted"/>